<organism evidence="3 4">
    <name type="scientific">Methanococcoides seepicolus</name>
    <dbReference type="NCBI Taxonomy" id="2828780"/>
    <lineage>
        <taxon>Archaea</taxon>
        <taxon>Methanobacteriati</taxon>
        <taxon>Methanobacteriota</taxon>
        <taxon>Stenosarchaea group</taxon>
        <taxon>Methanomicrobia</taxon>
        <taxon>Methanosarcinales</taxon>
        <taxon>Methanosarcinaceae</taxon>
        <taxon>Methanococcoides</taxon>
    </lineage>
</organism>
<reference evidence="3" key="2">
    <citation type="submission" date="2021-04" db="EMBL/GenBank/DDBJ databases">
        <authorList>
            <person name="Dong X."/>
        </authorList>
    </citation>
    <scope>NUCLEOTIDE SEQUENCE</scope>
    <source>
        <strain evidence="3">LLY</strain>
    </source>
</reference>
<evidence type="ECO:0000313" key="4">
    <source>
        <dbReference type="Proteomes" id="UP001056766"/>
    </source>
</evidence>
<name>A0A9E5DB86_9EURY</name>
<sequence>MTYIYTPSKEENGEDGQAEGNGHTTSQQDLVDSYPEHILKLAHIILENGDPLSFYVETWSKQHVGDEIIGKSCACAVAATFLTNTRGLHVKPSGDSGKGKSDGTENYLKLVPDHKKMVGSLSGKAAFYHPNMKKGTIIYSDDVKFDENITATIKQSTSDYQKKTAHNTVVKQKFKSLDIPPRVSWWLTSVDGFDDEQMSNRFLGMDVDASNVQDKLVFNKQVENELYGSTQGVLDTDILLCRAMYDILGLDEYEIRVPFAECIEWSNKENRRNFPMFLDIVKSVTFYKIKQREKFHGAYLATMEDFYKAKNIYQGLAETNATNLTEKELKVVKYMDSKKGTEVERKDIGKLLNVSLTSVKNLMHGQYNNGGLLNKVPGLYFEEAIVKVGETKSTKKYLYSFDVGLGFDAYTDVVGIREDEVEDAIRKFKEEFEDIQKEKERIIANDIDAITITPLQPHYNLTTTEDNNTKTSTIDRIINNILKNKENDTSVCGESAL</sequence>
<evidence type="ECO:0000256" key="2">
    <source>
        <dbReference type="SAM" id="MobiDB-lite"/>
    </source>
</evidence>
<evidence type="ECO:0000256" key="1">
    <source>
        <dbReference type="SAM" id="Coils"/>
    </source>
</evidence>
<comment type="caution">
    <text evidence="3">The sequence shown here is derived from an EMBL/GenBank/DDBJ whole genome shotgun (WGS) entry which is preliminary data.</text>
</comment>
<dbReference type="EMBL" id="JAGSOI010000025">
    <property type="protein sequence ID" value="MCM1986831.1"/>
    <property type="molecule type" value="Genomic_DNA"/>
</dbReference>
<dbReference type="Proteomes" id="UP001056766">
    <property type="component" value="Unassembled WGS sequence"/>
</dbReference>
<gene>
    <name evidence="3" type="ORF">KDK67_07455</name>
</gene>
<keyword evidence="1" id="KW-0175">Coiled coil</keyword>
<evidence type="ECO:0000313" key="3">
    <source>
        <dbReference type="EMBL" id="MCM1986831.1"/>
    </source>
</evidence>
<dbReference type="AlphaFoldDB" id="A0A9E5DB86"/>
<protein>
    <submittedName>
        <fullName evidence="3">Uncharacterized protein</fullName>
    </submittedName>
</protein>
<feature type="coiled-coil region" evidence="1">
    <location>
        <begin position="418"/>
        <end position="445"/>
    </location>
</feature>
<keyword evidence="4" id="KW-1185">Reference proteome</keyword>
<proteinExistence type="predicted"/>
<accession>A0A9E5DB86</accession>
<reference evidence="3" key="1">
    <citation type="journal article" date="2021" name="mSystems">
        <title>Bacteria and Archaea Synergistically Convert Glycine Betaine to Biogenic Methane in the Formosa Cold Seep of the South China Sea.</title>
        <authorList>
            <person name="Li L."/>
            <person name="Zhang W."/>
            <person name="Zhang S."/>
            <person name="Song L."/>
            <person name="Sun Q."/>
            <person name="Zhang H."/>
            <person name="Xiang H."/>
            <person name="Dong X."/>
        </authorList>
    </citation>
    <scope>NUCLEOTIDE SEQUENCE</scope>
    <source>
        <strain evidence="3">LLY</strain>
    </source>
</reference>
<feature type="region of interest" description="Disordered" evidence="2">
    <location>
        <begin position="1"/>
        <end position="28"/>
    </location>
</feature>